<dbReference type="InterPro" id="IPR026961">
    <property type="entry name" value="PGG_dom"/>
</dbReference>
<evidence type="ECO:0000313" key="4">
    <source>
        <dbReference type="Proteomes" id="UP000298416"/>
    </source>
</evidence>
<dbReference type="Proteomes" id="UP000298416">
    <property type="component" value="Unassembled WGS sequence"/>
</dbReference>
<dbReference type="Pfam" id="PF13962">
    <property type="entry name" value="PGG"/>
    <property type="match status" value="1"/>
</dbReference>
<reference evidence="3" key="1">
    <citation type="submission" date="2018-01" db="EMBL/GenBank/DDBJ databases">
        <authorList>
            <person name="Mao J.F."/>
        </authorList>
    </citation>
    <scope>NUCLEOTIDE SEQUENCE</scope>
    <source>
        <strain evidence="3">Huo1</strain>
        <tissue evidence="3">Leaf</tissue>
    </source>
</reference>
<sequence>MENNLMEMGEENLYVAISLSLKHSYPLSNTLRHLLSPLSNNIFYVILMASSEIEEIGGGAPTAPAGGVATGGVPPGGVLTVPAGGVATEGVPAGGVLTVPAAGAATGGIPIVPDAEQVTPPTVQAGGVPTAPAGGAATGGVPAGGVATGGVPAGGFATGGVPAGGFATGGVPAGGVATGGVPAGGAATGGVPAEGVPTAPIVAEERGLVDGSESRLKVNRRALGSFLVVVTLFTCVTVGAAFAVPVEDFVSDPDIGRWKHIVAATFFSSDMLAICTSVIAVIFLTLGHLGDDRLVAAALELSAALIPVTLMLMTLSFAAGIAIVGRSVPFAVGTLGLCIFLAIMFPLFVRRVRWSHSLAVFMVYWIRMVSR</sequence>
<organism evidence="3">
    <name type="scientific">Salvia splendens</name>
    <name type="common">Scarlet sage</name>
    <dbReference type="NCBI Taxonomy" id="180675"/>
    <lineage>
        <taxon>Eukaryota</taxon>
        <taxon>Viridiplantae</taxon>
        <taxon>Streptophyta</taxon>
        <taxon>Embryophyta</taxon>
        <taxon>Tracheophyta</taxon>
        <taxon>Spermatophyta</taxon>
        <taxon>Magnoliopsida</taxon>
        <taxon>eudicotyledons</taxon>
        <taxon>Gunneridae</taxon>
        <taxon>Pentapetalae</taxon>
        <taxon>asterids</taxon>
        <taxon>lamiids</taxon>
        <taxon>Lamiales</taxon>
        <taxon>Lamiaceae</taxon>
        <taxon>Nepetoideae</taxon>
        <taxon>Mentheae</taxon>
        <taxon>Salviinae</taxon>
        <taxon>Salvia</taxon>
        <taxon>Salvia subgen. Calosphace</taxon>
        <taxon>core Calosphace</taxon>
    </lineage>
</organism>
<comment type="caution">
    <text evidence="3">The sequence shown here is derived from an EMBL/GenBank/DDBJ whole genome shotgun (WGS) entry which is preliminary data.</text>
</comment>
<feature type="transmembrane region" description="Helical" evidence="1">
    <location>
        <begin position="298"/>
        <end position="324"/>
    </location>
</feature>
<evidence type="ECO:0000313" key="3">
    <source>
        <dbReference type="EMBL" id="KAG6389811.1"/>
    </source>
</evidence>
<feature type="domain" description="PGG" evidence="2">
    <location>
        <begin position="221"/>
        <end position="323"/>
    </location>
</feature>
<proteinExistence type="predicted"/>
<protein>
    <recommendedName>
        <fullName evidence="2">PGG domain-containing protein</fullName>
    </recommendedName>
</protein>
<dbReference type="AlphaFoldDB" id="A0A8X8W8C1"/>
<gene>
    <name evidence="3" type="ORF">SASPL_151285</name>
</gene>
<keyword evidence="1" id="KW-0812">Transmembrane</keyword>
<keyword evidence="1" id="KW-0472">Membrane</keyword>
<evidence type="ECO:0000256" key="1">
    <source>
        <dbReference type="SAM" id="Phobius"/>
    </source>
</evidence>
<evidence type="ECO:0000259" key="2">
    <source>
        <dbReference type="Pfam" id="PF13962"/>
    </source>
</evidence>
<accession>A0A8X8W8C1</accession>
<name>A0A8X8W8C1_SALSN</name>
<feature type="transmembrane region" description="Helical" evidence="1">
    <location>
        <begin position="222"/>
        <end position="244"/>
    </location>
</feature>
<keyword evidence="4" id="KW-1185">Reference proteome</keyword>
<dbReference type="EMBL" id="PNBA02000020">
    <property type="protein sequence ID" value="KAG6389811.1"/>
    <property type="molecule type" value="Genomic_DNA"/>
</dbReference>
<reference evidence="3" key="2">
    <citation type="submission" date="2020-08" db="EMBL/GenBank/DDBJ databases">
        <title>Plant Genome Project.</title>
        <authorList>
            <person name="Zhang R.-G."/>
        </authorList>
    </citation>
    <scope>NUCLEOTIDE SEQUENCE</scope>
    <source>
        <strain evidence="3">Huo1</strain>
        <tissue evidence="3">Leaf</tissue>
    </source>
</reference>
<keyword evidence="1" id="KW-1133">Transmembrane helix</keyword>
<feature type="transmembrane region" description="Helical" evidence="1">
    <location>
        <begin position="264"/>
        <end position="286"/>
    </location>
</feature>
<feature type="transmembrane region" description="Helical" evidence="1">
    <location>
        <begin position="330"/>
        <end position="349"/>
    </location>
</feature>